<comment type="subunit">
    <text evidence="2">Homodimer.</text>
</comment>
<evidence type="ECO:0000256" key="4">
    <source>
        <dbReference type="ARBA" id="ARBA00022679"/>
    </source>
</evidence>
<dbReference type="AlphaFoldDB" id="Q5BTY4"/>
<dbReference type="GO" id="GO:0004364">
    <property type="term" value="F:glutathione transferase activity"/>
    <property type="evidence" value="ECO:0007669"/>
    <property type="project" value="UniProtKB-EC"/>
</dbReference>
<dbReference type="GO" id="GO:0005829">
    <property type="term" value="C:cytosol"/>
    <property type="evidence" value="ECO:0007669"/>
    <property type="project" value="TreeGrafter"/>
</dbReference>
<dbReference type="PROSITE" id="PS50405">
    <property type="entry name" value="GST_CTER"/>
    <property type="match status" value="1"/>
</dbReference>
<dbReference type="InterPro" id="IPR040079">
    <property type="entry name" value="Glutathione_S-Trfase"/>
</dbReference>
<keyword evidence="4 8" id="KW-0808">Transferase</keyword>
<dbReference type="Pfam" id="PF14497">
    <property type="entry name" value="GST_C_3"/>
    <property type="match status" value="1"/>
</dbReference>
<dbReference type="CDD" id="cd03210">
    <property type="entry name" value="GST_C_Pi"/>
    <property type="match status" value="1"/>
</dbReference>
<evidence type="ECO:0000259" key="7">
    <source>
        <dbReference type="PROSITE" id="PS50405"/>
    </source>
</evidence>
<evidence type="ECO:0000313" key="8">
    <source>
        <dbReference type="EMBL" id="AAX20374.1"/>
    </source>
</evidence>
<proteinExistence type="evidence at transcript level"/>
<feature type="domain" description="GST C-terminal" evidence="7">
    <location>
        <begin position="81"/>
        <end position="199"/>
    </location>
</feature>
<protein>
    <recommendedName>
        <fullName evidence="3">glutathione transferase</fullName>
        <ecNumber evidence="3">2.5.1.18</ecNumber>
    </recommendedName>
    <alternativeName>
        <fullName evidence="5">GST class-pi</fullName>
    </alternativeName>
</protein>
<evidence type="ECO:0000256" key="1">
    <source>
        <dbReference type="ARBA" id="ARBA00007297"/>
    </source>
</evidence>
<dbReference type="SFLD" id="SFLDG00363">
    <property type="entry name" value="AMPS_(cytGST):_Alpha-__Mu-__Pi"/>
    <property type="match status" value="1"/>
</dbReference>
<dbReference type="PROSITE" id="PS50404">
    <property type="entry name" value="GST_NTER"/>
    <property type="match status" value="1"/>
</dbReference>
<dbReference type="PANTHER" id="PTHR11571:SF141">
    <property type="entry name" value="GLUTATHIONE S-TRANSFERASE"/>
    <property type="match status" value="1"/>
</dbReference>
<evidence type="ECO:0000256" key="3">
    <source>
        <dbReference type="ARBA" id="ARBA00012452"/>
    </source>
</evidence>
<name>Q5BTY4_CORFM</name>
<dbReference type="GO" id="GO:0006749">
    <property type="term" value="P:glutathione metabolic process"/>
    <property type="evidence" value="ECO:0007669"/>
    <property type="project" value="TreeGrafter"/>
</dbReference>
<dbReference type="InterPro" id="IPR004046">
    <property type="entry name" value="GST_C"/>
</dbReference>
<dbReference type="InterPro" id="IPR003082">
    <property type="entry name" value="GST_pi"/>
</dbReference>
<dbReference type="InterPro" id="IPR036249">
    <property type="entry name" value="Thioredoxin-like_sf"/>
</dbReference>
<dbReference type="InterPro" id="IPR050213">
    <property type="entry name" value="GST_superfamily"/>
</dbReference>
<comment type="similarity">
    <text evidence="1">Belongs to the GST superfamily. Pi family.</text>
</comment>
<dbReference type="SUPFAM" id="SSF47616">
    <property type="entry name" value="GST C-terminal domain-like"/>
    <property type="match status" value="1"/>
</dbReference>
<accession>Q5BTY4</accession>
<evidence type="ECO:0000256" key="2">
    <source>
        <dbReference type="ARBA" id="ARBA00011738"/>
    </source>
</evidence>
<dbReference type="EMBL" id="AY885667">
    <property type="protein sequence ID" value="AAX20374.1"/>
    <property type="molecule type" value="mRNA"/>
</dbReference>
<dbReference type="InterPro" id="IPR010987">
    <property type="entry name" value="Glutathione-S-Trfase_C-like"/>
</dbReference>
<evidence type="ECO:0000256" key="5">
    <source>
        <dbReference type="ARBA" id="ARBA00032759"/>
    </source>
</evidence>
<dbReference type="SUPFAM" id="SSF52833">
    <property type="entry name" value="Thioredoxin-like"/>
    <property type="match status" value="1"/>
</dbReference>
<dbReference type="CDD" id="cd03076">
    <property type="entry name" value="GST_N_Pi"/>
    <property type="match status" value="1"/>
</dbReference>
<dbReference type="EC" id="2.5.1.18" evidence="3"/>
<reference evidence="8" key="1">
    <citation type="journal article" date="2005" name="Comp. Biochem. Physiol. C Toxicol. Pharmacol.">
        <title>cDNA cloning and expression pattern of pi-class glutathione S-transferase in the freshwater bivalves Unio tumidus and Corbicula fluminea.</title>
        <authorList>
            <person name="Doyen P."/>
            <person name="Vasseur P."/>
            <person name="Rodius F."/>
        </authorList>
    </citation>
    <scope>NUCLEOTIDE SEQUENCE</scope>
</reference>
<dbReference type="PANTHER" id="PTHR11571">
    <property type="entry name" value="GLUTATHIONE S-TRANSFERASE"/>
    <property type="match status" value="1"/>
</dbReference>
<feature type="domain" description="GST N-terminal" evidence="6">
    <location>
        <begin position="2"/>
        <end position="79"/>
    </location>
</feature>
<dbReference type="Gene3D" id="1.20.1050.130">
    <property type="match status" value="1"/>
</dbReference>
<organism evidence="8">
    <name type="scientific">Corbicula fluminea</name>
    <name type="common">Asian freshwater clam</name>
    <name type="synonym">Tellina fluminea</name>
    <dbReference type="NCBI Taxonomy" id="45949"/>
    <lineage>
        <taxon>Eukaryota</taxon>
        <taxon>Metazoa</taxon>
        <taxon>Spiralia</taxon>
        <taxon>Lophotrochozoa</taxon>
        <taxon>Mollusca</taxon>
        <taxon>Bivalvia</taxon>
        <taxon>Autobranchia</taxon>
        <taxon>Heteroconchia</taxon>
        <taxon>Euheterodonta</taxon>
        <taxon>Imparidentia</taxon>
        <taxon>Neoheterodontei</taxon>
        <taxon>Venerida</taxon>
        <taxon>Cyrenoidea</taxon>
        <taxon>Cyrenidae</taxon>
        <taxon>Corbicula</taxon>
    </lineage>
</organism>
<sequence>MSKYQLFYFPVRGRGQAIRYLFVDNGLDYEEIDVGGNWATEYKSKMPFGQVPVVKDGDLDVAQSNAIMRYLGRKHDMYPTDPVEALKVDMILDHSEDIRGPYVRMIYPNYEAGKDDFIKSLPEKFQYLENLLKNWGTDFISSKISFADYSLFDLLDDLVILAPGCIDDFPTVKAYYDRIASRPALQKFRESEEFKNMPVNGNGKQ</sequence>
<dbReference type="InterPro" id="IPR036282">
    <property type="entry name" value="Glutathione-S-Trfase_C_sf"/>
</dbReference>
<dbReference type="SFLD" id="SFLDS00019">
    <property type="entry name" value="Glutathione_Transferase_(cytos"/>
    <property type="match status" value="1"/>
</dbReference>
<dbReference type="InterPro" id="IPR004045">
    <property type="entry name" value="Glutathione_S-Trfase_N"/>
</dbReference>
<dbReference type="Pfam" id="PF02798">
    <property type="entry name" value="GST_N"/>
    <property type="match status" value="1"/>
</dbReference>
<dbReference type="SFLD" id="SFLDG01205">
    <property type="entry name" value="AMPS.1"/>
    <property type="match status" value="1"/>
</dbReference>
<dbReference type="PRINTS" id="PR01268">
    <property type="entry name" value="GSTRNSFRASEP"/>
</dbReference>
<evidence type="ECO:0000259" key="6">
    <source>
        <dbReference type="PROSITE" id="PS50404"/>
    </source>
</evidence>